<evidence type="ECO:0000259" key="1">
    <source>
        <dbReference type="Pfam" id="PF24024"/>
    </source>
</evidence>
<dbReference type="RefSeq" id="WP_150943514.1">
    <property type="nucleotide sequence ID" value="NZ_VZRB01000001.1"/>
</dbReference>
<feature type="domain" description="DUF7336" evidence="1">
    <location>
        <begin position="35"/>
        <end position="86"/>
    </location>
</feature>
<dbReference type="AlphaFoldDB" id="A0A6H9VB27"/>
<evidence type="ECO:0000313" key="2">
    <source>
        <dbReference type="EMBL" id="KAB1150657.1"/>
    </source>
</evidence>
<comment type="caution">
    <text evidence="2">The sequence shown here is derived from an EMBL/GenBank/DDBJ whole genome shotgun (WGS) entry which is preliminary data.</text>
</comment>
<protein>
    <recommendedName>
        <fullName evidence="1">DUF7336 domain-containing protein</fullName>
    </recommendedName>
</protein>
<dbReference type="Proteomes" id="UP000442707">
    <property type="component" value="Unassembled WGS sequence"/>
</dbReference>
<sequence length="98" mass="11381">MSGIETHVLWHARHLAVEEDGRIIHRDADGSLHLDEEEWRILGIYSRREAAEAHLERARRLPGFCEEPNCFTIAPLEIDEDLWTDGYFTERPGDPVED</sequence>
<name>A0A6H9VB27_9ACTN</name>
<evidence type="ECO:0000313" key="3">
    <source>
        <dbReference type="Proteomes" id="UP000442707"/>
    </source>
</evidence>
<dbReference type="EMBL" id="VZRB01000001">
    <property type="protein sequence ID" value="KAB1150657.1"/>
    <property type="molecule type" value="Genomic_DNA"/>
</dbReference>
<gene>
    <name evidence="2" type="ORF">F7R91_01310</name>
</gene>
<proteinExistence type="predicted"/>
<reference evidence="2 3" key="1">
    <citation type="submission" date="2019-09" db="EMBL/GenBank/DDBJ databases">
        <title>Screening of Novel Bioactive Compounds from Soil-Associated.</title>
        <authorList>
            <person name="Zhao S."/>
        </authorList>
    </citation>
    <scope>NUCLEOTIDE SEQUENCE [LARGE SCALE GENOMIC DNA]</scope>
    <source>
        <strain evidence="2 3">HIT-DPA4</strain>
    </source>
</reference>
<keyword evidence="3" id="KW-1185">Reference proteome</keyword>
<dbReference type="Pfam" id="PF24024">
    <property type="entry name" value="DUF7336"/>
    <property type="match status" value="1"/>
</dbReference>
<organism evidence="2 3">
    <name type="scientific">Streptomyces luteolifulvus</name>
    <dbReference type="NCBI Taxonomy" id="2615112"/>
    <lineage>
        <taxon>Bacteria</taxon>
        <taxon>Bacillati</taxon>
        <taxon>Actinomycetota</taxon>
        <taxon>Actinomycetes</taxon>
        <taxon>Kitasatosporales</taxon>
        <taxon>Streptomycetaceae</taxon>
        <taxon>Streptomyces</taxon>
    </lineage>
</organism>
<dbReference type="InterPro" id="IPR055760">
    <property type="entry name" value="DUF7336"/>
</dbReference>
<accession>A0A6H9VB27</accession>